<evidence type="ECO:0000313" key="3">
    <source>
        <dbReference type="EMBL" id="SEN33107.1"/>
    </source>
</evidence>
<organism evidence="3 4">
    <name type="scientific">Nitrosomonas marina</name>
    <dbReference type="NCBI Taxonomy" id="917"/>
    <lineage>
        <taxon>Bacteria</taxon>
        <taxon>Pseudomonadati</taxon>
        <taxon>Pseudomonadota</taxon>
        <taxon>Betaproteobacteria</taxon>
        <taxon>Nitrosomonadales</taxon>
        <taxon>Nitrosomonadaceae</taxon>
        <taxon>Nitrosomonas</taxon>
    </lineage>
</organism>
<feature type="signal peptide" evidence="2">
    <location>
        <begin position="1"/>
        <end position="25"/>
    </location>
</feature>
<keyword evidence="1" id="KW-0472">Membrane</keyword>
<sequence>MKKIKKIWMTGVLLFTFFYSGFVAAHGNVPLENDVCVRMMAGSMVHLSTYQPQYDPQAEYCTEIPHEGETFWVLDIIDHALRTMPIDIRIVRGSGDSTGDTVASMYSTEHTDGVIKGAFNLDKGDYTLLVTGVGIPSFHYEYPLSIQTTNYTNLFISVIPYILAFLLIAFLTDKFLKRRQMLH</sequence>
<name>A0A1H8FPE9_9PROT</name>
<dbReference type="AlphaFoldDB" id="A0A1H8FPE9"/>
<evidence type="ECO:0000313" key="4">
    <source>
        <dbReference type="Proteomes" id="UP000199459"/>
    </source>
</evidence>
<proteinExistence type="predicted"/>
<dbReference type="EMBL" id="FOCP01000014">
    <property type="protein sequence ID" value="SEN33107.1"/>
    <property type="molecule type" value="Genomic_DNA"/>
</dbReference>
<keyword evidence="2" id="KW-0732">Signal</keyword>
<feature type="chain" id="PRO_5011645866" evidence="2">
    <location>
        <begin position="26"/>
        <end position="183"/>
    </location>
</feature>
<dbReference type="OrthoDB" id="9792004at2"/>
<dbReference type="RefSeq" id="WP_090632591.1">
    <property type="nucleotide sequence ID" value="NZ_FOCP01000014.1"/>
</dbReference>
<keyword evidence="1" id="KW-1133">Transmembrane helix</keyword>
<feature type="transmembrane region" description="Helical" evidence="1">
    <location>
        <begin position="154"/>
        <end position="172"/>
    </location>
</feature>
<protein>
    <submittedName>
        <fullName evidence="3">Uncharacterized protein</fullName>
    </submittedName>
</protein>
<keyword evidence="1" id="KW-0812">Transmembrane</keyword>
<reference evidence="3 4" key="1">
    <citation type="submission" date="2016-10" db="EMBL/GenBank/DDBJ databases">
        <authorList>
            <person name="de Groot N.N."/>
        </authorList>
    </citation>
    <scope>NUCLEOTIDE SEQUENCE [LARGE SCALE GENOMIC DNA]</scope>
    <source>
        <strain evidence="3 4">Nm22</strain>
    </source>
</reference>
<accession>A0A1H8FPE9</accession>
<gene>
    <name evidence="3" type="ORF">SAMN05216325_1142</name>
</gene>
<dbReference type="Proteomes" id="UP000199459">
    <property type="component" value="Unassembled WGS sequence"/>
</dbReference>
<evidence type="ECO:0000256" key="1">
    <source>
        <dbReference type="SAM" id="Phobius"/>
    </source>
</evidence>
<evidence type="ECO:0000256" key="2">
    <source>
        <dbReference type="SAM" id="SignalP"/>
    </source>
</evidence>
<dbReference type="STRING" id="917.SAMN05216326_11487"/>